<dbReference type="AlphaFoldDB" id="B4LJR8"/>
<evidence type="ECO:0008006" key="4">
    <source>
        <dbReference type="Google" id="ProtNLM"/>
    </source>
</evidence>
<evidence type="ECO:0000313" key="3">
    <source>
        <dbReference type="Proteomes" id="UP000008792"/>
    </source>
</evidence>
<name>B4LJR8_DROVI</name>
<dbReference type="Proteomes" id="UP000008792">
    <property type="component" value="Unassembled WGS sequence"/>
</dbReference>
<feature type="signal peptide" evidence="1">
    <location>
        <begin position="1"/>
        <end position="20"/>
    </location>
</feature>
<sequence>MKAVLLISIFLALVVLSTSSEQEAKASNLESCRRKVRANCQPNGKICVRIARSNLCELRSYSCKQRLANCKSNSNTLTNAFYQRVNIKLCSGMSINQSLPCVSGTNNAK</sequence>
<keyword evidence="3" id="KW-1185">Reference proteome</keyword>
<gene>
    <name evidence="2" type="primary">Dvir\GJ20776</name>
    <name evidence="2" type="ORF">Dvir_GJ20776</name>
</gene>
<dbReference type="HOGENOM" id="CLU_2052074_0_0_1"/>
<reference evidence="2 3" key="1">
    <citation type="journal article" date="2007" name="Nature">
        <title>Evolution of genes and genomes on the Drosophila phylogeny.</title>
        <authorList>
            <consortium name="Drosophila 12 Genomes Consortium"/>
            <person name="Clark A.G."/>
            <person name="Eisen M.B."/>
            <person name="Smith D.R."/>
            <person name="Bergman C.M."/>
            <person name="Oliver B."/>
            <person name="Markow T.A."/>
            <person name="Kaufman T.C."/>
            <person name="Kellis M."/>
            <person name="Gelbart W."/>
            <person name="Iyer V.N."/>
            <person name="Pollard D.A."/>
            <person name="Sackton T.B."/>
            <person name="Larracuente A.M."/>
            <person name="Singh N.D."/>
            <person name="Abad J.P."/>
            <person name="Abt D.N."/>
            <person name="Adryan B."/>
            <person name="Aguade M."/>
            <person name="Akashi H."/>
            <person name="Anderson W.W."/>
            <person name="Aquadro C.F."/>
            <person name="Ardell D.H."/>
            <person name="Arguello R."/>
            <person name="Artieri C.G."/>
            <person name="Barbash D.A."/>
            <person name="Barker D."/>
            <person name="Barsanti P."/>
            <person name="Batterham P."/>
            <person name="Batzoglou S."/>
            <person name="Begun D."/>
            <person name="Bhutkar A."/>
            <person name="Blanco E."/>
            <person name="Bosak S.A."/>
            <person name="Bradley R.K."/>
            <person name="Brand A.D."/>
            <person name="Brent M.R."/>
            <person name="Brooks A.N."/>
            <person name="Brown R.H."/>
            <person name="Butlin R.K."/>
            <person name="Caggese C."/>
            <person name="Calvi B.R."/>
            <person name="Bernardo de Carvalho A."/>
            <person name="Caspi A."/>
            <person name="Castrezana S."/>
            <person name="Celniker S.E."/>
            <person name="Chang J.L."/>
            <person name="Chapple C."/>
            <person name="Chatterji S."/>
            <person name="Chinwalla A."/>
            <person name="Civetta A."/>
            <person name="Clifton S.W."/>
            <person name="Comeron J.M."/>
            <person name="Costello J.C."/>
            <person name="Coyne J.A."/>
            <person name="Daub J."/>
            <person name="David R.G."/>
            <person name="Delcher A.L."/>
            <person name="Delehaunty K."/>
            <person name="Do C.B."/>
            <person name="Ebling H."/>
            <person name="Edwards K."/>
            <person name="Eickbush T."/>
            <person name="Evans J.D."/>
            <person name="Filipski A."/>
            <person name="Findeiss S."/>
            <person name="Freyhult E."/>
            <person name="Fulton L."/>
            <person name="Fulton R."/>
            <person name="Garcia A.C."/>
            <person name="Gardiner A."/>
            <person name="Garfield D.A."/>
            <person name="Garvin B.E."/>
            <person name="Gibson G."/>
            <person name="Gilbert D."/>
            <person name="Gnerre S."/>
            <person name="Godfrey J."/>
            <person name="Good R."/>
            <person name="Gotea V."/>
            <person name="Gravely B."/>
            <person name="Greenberg A.J."/>
            <person name="Griffiths-Jones S."/>
            <person name="Gross S."/>
            <person name="Guigo R."/>
            <person name="Gustafson E.A."/>
            <person name="Haerty W."/>
            <person name="Hahn M.W."/>
            <person name="Halligan D.L."/>
            <person name="Halpern A.L."/>
            <person name="Halter G.M."/>
            <person name="Han M.V."/>
            <person name="Heger A."/>
            <person name="Hillier L."/>
            <person name="Hinrichs A.S."/>
            <person name="Holmes I."/>
            <person name="Hoskins R.A."/>
            <person name="Hubisz M.J."/>
            <person name="Hultmark D."/>
            <person name="Huntley M.A."/>
            <person name="Jaffe D.B."/>
            <person name="Jagadeeshan S."/>
            <person name="Jeck W.R."/>
            <person name="Johnson J."/>
            <person name="Jones C.D."/>
            <person name="Jordan W.C."/>
            <person name="Karpen G.H."/>
            <person name="Kataoka E."/>
            <person name="Keightley P.D."/>
            <person name="Kheradpour P."/>
            <person name="Kirkness E.F."/>
            <person name="Koerich L.B."/>
            <person name="Kristiansen K."/>
            <person name="Kudrna D."/>
            <person name="Kulathinal R.J."/>
            <person name="Kumar S."/>
            <person name="Kwok R."/>
            <person name="Lander E."/>
            <person name="Langley C.H."/>
            <person name="Lapoint R."/>
            <person name="Lazzaro B.P."/>
            <person name="Lee S.J."/>
            <person name="Levesque L."/>
            <person name="Li R."/>
            <person name="Lin C.F."/>
            <person name="Lin M.F."/>
            <person name="Lindblad-Toh K."/>
            <person name="Llopart A."/>
            <person name="Long M."/>
            <person name="Low L."/>
            <person name="Lozovsky E."/>
            <person name="Lu J."/>
            <person name="Luo M."/>
            <person name="Machado C.A."/>
            <person name="Makalowski W."/>
            <person name="Marzo M."/>
            <person name="Matsuda M."/>
            <person name="Matzkin L."/>
            <person name="McAllister B."/>
            <person name="McBride C.S."/>
            <person name="McKernan B."/>
            <person name="McKernan K."/>
            <person name="Mendez-Lago M."/>
            <person name="Minx P."/>
            <person name="Mollenhauer M.U."/>
            <person name="Montooth K."/>
            <person name="Mount S.M."/>
            <person name="Mu X."/>
            <person name="Myers E."/>
            <person name="Negre B."/>
            <person name="Newfeld S."/>
            <person name="Nielsen R."/>
            <person name="Noor M.A."/>
            <person name="O'Grady P."/>
            <person name="Pachter L."/>
            <person name="Papaceit M."/>
            <person name="Parisi M.J."/>
            <person name="Parisi M."/>
            <person name="Parts L."/>
            <person name="Pedersen J.S."/>
            <person name="Pesole G."/>
            <person name="Phillippy A.M."/>
            <person name="Ponting C.P."/>
            <person name="Pop M."/>
            <person name="Porcelli D."/>
            <person name="Powell J.R."/>
            <person name="Prohaska S."/>
            <person name="Pruitt K."/>
            <person name="Puig M."/>
            <person name="Quesneville H."/>
            <person name="Ram K.R."/>
            <person name="Rand D."/>
            <person name="Rasmussen M.D."/>
            <person name="Reed L.K."/>
            <person name="Reenan R."/>
            <person name="Reily A."/>
            <person name="Remington K.A."/>
            <person name="Rieger T.T."/>
            <person name="Ritchie M.G."/>
            <person name="Robin C."/>
            <person name="Rogers Y.H."/>
            <person name="Rohde C."/>
            <person name="Rozas J."/>
            <person name="Rubenfield M.J."/>
            <person name="Ruiz A."/>
            <person name="Russo S."/>
            <person name="Salzberg S.L."/>
            <person name="Sanchez-Gracia A."/>
            <person name="Saranga D.J."/>
            <person name="Sato H."/>
            <person name="Schaeffer S.W."/>
            <person name="Schatz M.C."/>
            <person name="Schlenke T."/>
            <person name="Schwartz R."/>
            <person name="Segarra C."/>
            <person name="Singh R.S."/>
            <person name="Sirot L."/>
            <person name="Sirota M."/>
            <person name="Sisneros N.B."/>
            <person name="Smith C.D."/>
            <person name="Smith T.F."/>
            <person name="Spieth J."/>
            <person name="Stage D.E."/>
            <person name="Stark A."/>
            <person name="Stephan W."/>
            <person name="Strausberg R.L."/>
            <person name="Strempel S."/>
            <person name="Sturgill D."/>
            <person name="Sutton G."/>
            <person name="Sutton G.G."/>
            <person name="Tao W."/>
            <person name="Teichmann S."/>
            <person name="Tobari Y.N."/>
            <person name="Tomimura Y."/>
            <person name="Tsolas J.M."/>
            <person name="Valente V.L."/>
            <person name="Venter E."/>
            <person name="Venter J.C."/>
            <person name="Vicario S."/>
            <person name="Vieira F.G."/>
            <person name="Vilella A.J."/>
            <person name="Villasante A."/>
            <person name="Walenz B."/>
            <person name="Wang J."/>
            <person name="Wasserman M."/>
            <person name="Watts T."/>
            <person name="Wilson D."/>
            <person name="Wilson R.K."/>
            <person name="Wing R.A."/>
            <person name="Wolfner M.F."/>
            <person name="Wong A."/>
            <person name="Wong G.K."/>
            <person name="Wu C.I."/>
            <person name="Wu G."/>
            <person name="Yamamoto D."/>
            <person name="Yang H.P."/>
            <person name="Yang S.P."/>
            <person name="Yorke J.A."/>
            <person name="Yoshida K."/>
            <person name="Zdobnov E."/>
            <person name="Zhang P."/>
            <person name="Zhang Y."/>
            <person name="Zimin A.V."/>
            <person name="Baldwin J."/>
            <person name="Abdouelleil A."/>
            <person name="Abdulkadir J."/>
            <person name="Abebe A."/>
            <person name="Abera B."/>
            <person name="Abreu J."/>
            <person name="Acer S.C."/>
            <person name="Aftuck L."/>
            <person name="Alexander A."/>
            <person name="An P."/>
            <person name="Anderson E."/>
            <person name="Anderson S."/>
            <person name="Arachi H."/>
            <person name="Azer M."/>
            <person name="Bachantsang P."/>
            <person name="Barry A."/>
            <person name="Bayul T."/>
            <person name="Berlin A."/>
            <person name="Bessette D."/>
            <person name="Bloom T."/>
            <person name="Blye J."/>
            <person name="Boguslavskiy L."/>
            <person name="Bonnet C."/>
            <person name="Boukhgalter B."/>
            <person name="Bourzgui I."/>
            <person name="Brown A."/>
            <person name="Cahill P."/>
            <person name="Channer S."/>
            <person name="Cheshatsang Y."/>
            <person name="Chuda L."/>
            <person name="Citroen M."/>
            <person name="Collymore A."/>
            <person name="Cooke P."/>
            <person name="Costello M."/>
            <person name="D'Aco K."/>
            <person name="Daza R."/>
            <person name="De Haan G."/>
            <person name="DeGray S."/>
            <person name="DeMaso C."/>
            <person name="Dhargay N."/>
            <person name="Dooley K."/>
            <person name="Dooley E."/>
            <person name="Doricent M."/>
            <person name="Dorje P."/>
            <person name="Dorjee K."/>
            <person name="Dupes A."/>
            <person name="Elong R."/>
            <person name="Falk J."/>
            <person name="Farina A."/>
            <person name="Faro S."/>
            <person name="Ferguson D."/>
            <person name="Fisher S."/>
            <person name="Foley C.D."/>
            <person name="Franke A."/>
            <person name="Friedrich D."/>
            <person name="Gadbois L."/>
            <person name="Gearin G."/>
            <person name="Gearin C.R."/>
            <person name="Giannoukos G."/>
            <person name="Goode T."/>
            <person name="Graham J."/>
            <person name="Grandbois E."/>
            <person name="Grewal S."/>
            <person name="Gyaltsen K."/>
            <person name="Hafez N."/>
            <person name="Hagos B."/>
            <person name="Hall J."/>
            <person name="Henson C."/>
            <person name="Hollinger A."/>
            <person name="Honan T."/>
            <person name="Huard M.D."/>
            <person name="Hughes L."/>
            <person name="Hurhula B."/>
            <person name="Husby M.E."/>
            <person name="Kamat A."/>
            <person name="Kanga B."/>
            <person name="Kashin S."/>
            <person name="Khazanovich D."/>
            <person name="Kisner P."/>
            <person name="Lance K."/>
            <person name="Lara M."/>
            <person name="Lee W."/>
            <person name="Lennon N."/>
            <person name="Letendre F."/>
            <person name="LeVine R."/>
            <person name="Lipovsky A."/>
            <person name="Liu X."/>
            <person name="Liu J."/>
            <person name="Liu S."/>
            <person name="Lokyitsang T."/>
            <person name="Lokyitsang Y."/>
            <person name="Lubonja R."/>
            <person name="Lui A."/>
            <person name="MacDonald P."/>
            <person name="Magnisalis V."/>
            <person name="Maru K."/>
            <person name="Matthews C."/>
            <person name="McCusker W."/>
            <person name="McDonough S."/>
            <person name="Mehta T."/>
            <person name="Meldrim J."/>
            <person name="Meneus L."/>
            <person name="Mihai O."/>
            <person name="Mihalev A."/>
            <person name="Mihova T."/>
            <person name="Mittelman R."/>
            <person name="Mlenga V."/>
            <person name="Montmayeur A."/>
            <person name="Mulrain L."/>
            <person name="Navidi A."/>
            <person name="Naylor J."/>
            <person name="Negash T."/>
            <person name="Nguyen T."/>
            <person name="Nguyen N."/>
            <person name="Nicol R."/>
            <person name="Norbu C."/>
            <person name="Norbu N."/>
            <person name="Novod N."/>
            <person name="O'Neill B."/>
            <person name="Osman S."/>
            <person name="Markiewicz E."/>
            <person name="Oyono O.L."/>
            <person name="Patti C."/>
            <person name="Phunkhang P."/>
            <person name="Pierre F."/>
            <person name="Priest M."/>
            <person name="Raghuraman S."/>
            <person name="Rege F."/>
            <person name="Reyes R."/>
            <person name="Rise C."/>
            <person name="Rogov P."/>
            <person name="Ross K."/>
            <person name="Ryan E."/>
            <person name="Settipalli S."/>
            <person name="Shea T."/>
            <person name="Sherpa N."/>
            <person name="Shi L."/>
            <person name="Shih D."/>
            <person name="Sparrow T."/>
            <person name="Spaulding J."/>
            <person name="Stalker J."/>
            <person name="Stange-Thomann N."/>
            <person name="Stavropoulos S."/>
            <person name="Stone C."/>
            <person name="Strader C."/>
            <person name="Tesfaye S."/>
            <person name="Thomson T."/>
            <person name="Thoulutsang Y."/>
            <person name="Thoulutsang D."/>
            <person name="Topham K."/>
            <person name="Topping I."/>
            <person name="Tsamla T."/>
            <person name="Vassiliev H."/>
            <person name="Vo A."/>
            <person name="Wangchuk T."/>
            <person name="Wangdi T."/>
            <person name="Weiand M."/>
            <person name="Wilkinson J."/>
            <person name="Wilson A."/>
            <person name="Yadav S."/>
            <person name="Young G."/>
            <person name="Yu Q."/>
            <person name="Zembek L."/>
            <person name="Zhong D."/>
            <person name="Zimmer A."/>
            <person name="Zwirko Z."/>
            <person name="Jaffe D.B."/>
            <person name="Alvarez P."/>
            <person name="Brockman W."/>
            <person name="Butler J."/>
            <person name="Chin C."/>
            <person name="Gnerre S."/>
            <person name="Grabherr M."/>
            <person name="Kleber M."/>
            <person name="Mauceli E."/>
            <person name="MacCallum I."/>
        </authorList>
    </citation>
    <scope>NUCLEOTIDE SEQUENCE [LARGE SCALE GENOMIC DNA]</scope>
    <source>
        <strain evidence="3">Tucson 15010-1051.87</strain>
    </source>
</reference>
<proteinExistence type="predicted"/>
<dbReference type="KEGG" id="dvi:6626231"/>
<evidence type="ECO:0000256" key="1">
    <source>
        <dbReference type="SAM" id="SignalP"/>
    </source>
</evidence>
<organism evidence="2 3">
    <name type="scientific">Drosophila virilis</name>
    <name type="common">Fruit fly</name>
    <dbReference type="NCBI Taxonomy" id="7244"/>
    <lineage>
        <taxon>Eukaryota</taxon>
        <taxon>Metazoa</taxon>
        <taxon>Ecdysozoa</taxon>
        <taxon>Arthropoda</taxon>
        <taxon>Hexapoda</taxon>
        <taxon>Insecta</taxon>
        <taxon>Pterygota</taxon>
        <taxon>Neoptera</taxon>
        <taxon>Endopterygota</taxon>
        <taxon>Diptera</taxon>
        <taxon>Brachycera</taxon>
        <taxon>Muscomorpha</taxon>
        <taxon>Ephydroidea</taxon>
        <taxon>Drosophilidae</taxon>
        <taxon>Drosophila</taxon>
    </lineage>
</organism>
<dbReference type="EMBL" id="CH940648">
    <property type="protein sequence ID" value="EDW60577.2"/>
    <property type="molecule type" value="Genomic_DNA"/>
</dbReference>
<keyword evidence="1" id="KW-0732">Signal</keyword>
<dbReference type="OrthoDB" id="7866269at2759"/>
<accession>B4LJR8</accession>
<protein>
    <recommendedName>
        <fullName evidence="4">Seminal fluid protein</fullName>
    </recommendedName>
</protein>
<evidence type="ECO:0000313" key="2">
    <source>
        <dbReference type="EMBL" id="EDW60577.2"/>
    </source>
</evidence>
<feature type="chain" id="PRO_5006457252" description="Seminal fluid protein" evidence="1">
    <location>
        <begin position="21"/>
        <end position="109"/>
    </location>
</feature>
<dbReference type="InParanoid" id="B4LJR8"/>